<dbReference type="PANTHER" id="PTHR46102:SF3">
    <property type="entry name" value="AXIN-1"/>
    <property type="match status" value="1"/>
</dbReference>
<dbReference type="InterPro" id="IPR043581">
    <property type="entry name" value="Axin-like"/>
</dbReference>
<dbReference type="EMBL" id="JASSZA010000011">
    <property type="protein sequence ID" value="KAK2097162.1"/>
    <property type="molecule type" value="Genomic_DNA"/>
</dbReference>
<proteinExistence type="predicted"/>
<feature type="compositionally biased region" description="Basic residues" evidence="1">
    <location>
        <begin position="119"/>
        <end position="134"/>
    </location>
</feature>
<reference evidence="3 4" key="1">
    <citation type="submission" date="2023-05" db="EMBL/GenBank/DDBJ databases">
        <title>B98-5 Cell Line De Novo Hybrid Assembly: An Optical Mapping Approach.</title>
        <authorList>
            <person name="Kananen K."/>
            <person name="Auerbach J.A."/>
            <person name="Kautto E."/>
            <person name="Blachly J.S."/>
        </authorList>
    </citation>
    <scope>NUCLEOTIDE SEQUENCE [LARGE SCALE GENOMIC DNA]</scope>
    <source>
        <strain evidence="3">B95-8</strain>
        <tissue evidence="3">Cell line</tissue>
    </source>
</reference>
<dbReference type="PANTHER" id="PTHR46102">
    <property type="entry name" value="AXIN"/>
    <property type="match status" value="1"/>
</dbReference>
<feature type="region of interest" description="Disordered" evidence="1">
    <location>
        <begin position="70"/>
        <end position="184"/>
    </location>
</feature>
<dbReference type="InterPro" id="IPR014936">
    <property type="entry name" value="Axin_b-cat-bd"/>
</dbReference>
<dbReference type="Proteomes" id="UP001266305">
    <property type="component" value="Unassembled WGS sequence"/>
</dbReference>
<dbReference type="Pfam" id="PF08833">
    <property type="entry name" value="Axin_b-cat_bind"/>
    <property type="match status" value="1"/>
</dbReference>
<feature type="compositionally biased region" description="Basic and acidic residues" evidence="1">
    <location>
        <begin position="135"/>
        <end position="146"/>
    </location>
</feature>
<accession>A0ABQ9ULM7</accession>
<protein>
    <submittedName>
        <fullName evidence="3">Axin-1</fullName>
    </submittedName>
</protein>
<feature type="domain" description="Axin beta-catenin binding" evidence="2">
    <location>
        <begin position="55"/>
        <end position="86"/>
    </location>
</feature>
<name>A0ABQ9ULM7_SAGOE</name>
<sequence length="184" mass="19547">MVLLVPTQEEEGEDGDPSSGPPGPCHKLPLTATWYHFPPRCVDVGCAGLRDAHEENPESILDEHVQRVLRTPGRQSPGPGHRSPDSGHMAKMPVALGGAASGHGKHAPKSGAKLDAAGLHHHRHVHHHVHHSTARPKEQVEAEAARRAQSSFAWGPEPHIHGAKPRGYSESVGAAPNTSDGLGH</sequence>
<evidence type="ECO:0000256" key="1">
    <source>
        <dbReference type="SAM" id="MobiDB-lite"/>
    </source>
</evidence>
<organism evidence="3 4">
    <name type="scientific">Saguinus oedipus</name>
    <name type="common">Cotton-top tamarin</name>
    <name type="synonym">Oedipomidas oedipus</name>
    <dbReference type="NCBI Taxonomy" id="9490"/>
    <lineage>
        <taxon>Eukaryota</taxon>
        <taxon>Metazoa</taxon>
        <taxon>Chordata</taxon>
        <taxon>Craniata</taxon>
        <taxon>Vertebrata</taxon>
        <taxon>Euteleostomi</taxon>
        <taxon>Mammalia</taxon>
        <taxon>Eutheria</taxon>
        <taxon>Euarchontoglires</taxon>
        <taxon>Primates</taxon>
        <taxon>Haplorrhini</taxon>
        <taxon>Platyrrhini</taxon>
        <taxon>Cebidae</taxon>
        <taxon>Callitrichinae</taxon>
        <taxon>Saguinus</taxon>
    </lineage>
</organism>
<comment type="caution">
    <text evidence="3">The sequence shown here is derived from an EMBL/GenBank/DDBJ whole genome shotgun (WGS) entry which is preliminary data.</text>
</comment>
<evidence type="ECO:0000313" key="3">
    <source>
        <dbReference type="EMBL" id="KAK2097162.1"/>
    </source>
</evidence>
<evidence type="ECO:0000259" key="2">
    <source>
        <dbReference type="Pfam" id="PF08833"/>
    </source>
</evidence>
<gene>
    <name evidence="3" type="primary">AXIN1_2</name>
    <name evidence="3" type="ORF">P7K49_022612</name>
</gene>
<feature type="non-terminal residue" evidence="3">
    <location>
        <position position="184"/>
    </location>
</feature>
<evidence type="ECO:0000313" key="4">
    <source>
        <dbReference type="Proteomes" id="UP001266305"/>
    </source>
</evidence>
<feature type="region of interest" description="Disordered" evidence="1">
    <location>
        <begin position="1"/>
        <end position="25"/>
    </location>
</feature>
<keyword evidence="4" id="KW-1185">Reference proteome</keyword>